<protein>
    <recommendedName>
        <fullName evidence="3">CRISPR system Cms protein Csm2</fullName>
    </recommendedName>
    <alternativeName>
        <fullName evidence="6">CRISPR type III A-associated protein Csm2</fullName>
    </alternativeName>
</protein>
<comment type="caution">
    <text evidence="8">The sequence shown here is derived from an EMBL/GenBank/DDBJ whole genome shotgun (WGS) entry which is preliminary data.</text>
</comment>
<reference evidence="8 9" key="1">
    <citation type="submission" date="2013-06" db="EMBL/GenBank/DDBJ databases">
        <title>Rumen cellulosomics: divergent fiber-degrading strategies revealed by comparative genome-wide analysis of six Ruminococcal strains.</title>
        <authorList>
            <person name="Dassa B."/>
            <person name="Borovok I."/>
            <person name="Lamed R."/>
            <person name="Flint H."/>
            <person name="Yeoman C.J."/>
            <person name="White B."/>
            <person name="Bayer E.A."/>
        </authorList>
    </citation>
    <scope>NUCLEOTIDE SEQUENCE [LARGE SCALE GENOMIC DNA]</scope>
    <source>
        <strain evidence="8 9">SY3</strain>
    </source>
</reference>
<evidence type="ECO:0000256" key="5">
    <source>
        <dbReference type="ARBA" id="ARBA00023118"/>
    </source>
</evidence>
<comment type="similarity">
    <text evidence="2">Belongs to the CRISPR-associated Csm2 family.</text>
</comment>
<keyword evidence="5" id="KW-0051">Antiviral defense</keyword>
<dbReference type="NCBIfam" id="TIGR01870">
    <property type="entry name" value="cas_TM1810_Csm2"/>
    <property type="match status" value="1"/>
</dbReference>
<evidence type="ECO:0000313" key="8">
    <source>
        <dbReference type="EMBL" id="EXM39917.1"/>
    </source>
</evidence>
<organism evidence="8 9">
    <name type="scientific">Ruminococcus albus SY3</name>
    <dbReference type="NCBI Taxonomy" id="1341156"/>
    <lineage>
        <taxon>Bacteria</taxon>
        <taxon>Bacillati</taxon>
        <taxon>Bacillota</taxon>
        <taxon>Clostridia</taxon>
        <taxon>Eubacteriales</taxon>
        <taxon>Oscillospiraceae</taxon>
        <taxon>Ruminococcus</taxon>
    </lineage>
</organism>
<dbReference type="Proteomes" id="UP000021369">
    <property type="component" value="Unassembled WGS sequence"/>
</dbReference>
<evidence type="ECO:0000256" key="7">
    <source>
        <dbReference type="SAM" id="MobiDB-lite"/>
    </source>
</evidence>
<keyword evidence="4" id="KW-0694">RNA-binding</keyword>
<evidence type="ECO:0000256" key="1">
    <source>
        <dbReference type="ARBA" id="ARBA00003640"/>
    </source>
</evidence>
<name>A0A011V386_RUMAL</name>
<dbReference type="PATRIC" id="fig|1341156.4.peg.1184"/>
<dbReference type="AlphaFoldDB" id="A0A011V386"/>
<dbReference type="CDD" id="cd09647">
    <property type="entry name" value="Csm2_III-A"/>
    <property type="match status" value="1"/>
</dbReference>
<dbReference type="GO" id="GO:0051607">
    <property type="term" value="P:defense response to virus"/>
    <property type="evidence" value="ECO:0007669"/>
    <property type="project" value="UniProtKB-KW"/>
</dbReference>
<feature type="region of interest" description="Disordered" evidence="7">
    <location>
        <begin position="1"/>
        <end position="25"/>
    </location>
</feature>
<dbReference type="EMBL" id="JEOB01000002">
    <property type="protein sequence ID" value="EXM39917.1"/>
    <property type="molecule type" value="Genomic_DNA"/>
</dbReference>
<dbReference type="Pfam" id="PF03750">
    <property type="entry name" value="Csm2_III-A"/>
    <property type="match status" value="1"/>
</dbReference>
<evidence type="ECO:0000313" key="9">
    <source>
        <dbReference type="Proteomes" id="UP000021369"/>
    </source>
</evidence>
<proteinExistence type="inferred from homology"/>
<evidence type="ECO:0000256" key="2">
    <source>
        <dbReference type="ARBA" id="ARBA00006896"/>
    </source>
</evidence>
<dbReference type="GO" id="GO:0003723">
    <property type="term" value="F:RNA binding"/>
    <property type="evidence" value="ECO:0007669"/>
    <property type="project" value="UniProtKB-KW"/>
</dbReference>
<comment type="function">
    <text evidence="1">This subunit may be involved in monitoring complementarity of crRNA and target RNA.</text>
</comment>
<evidence type="ECO:0000256" key="4">
    <source>
        <dbReference type="ARBA" id="ARBA00022884"/>
    </source>
</evidence>
<accession>A0A011V386</accession>
<gene>
    <name evidence="8" type="ORF">RASY3_09430</name>
</gene>
<sequence>MYDNRSQKNYSNNKPSAPVKKPPLDKLTYVKQAESVIRDEIQKDIHNRNNPNKPKLSTSQIRNILTMTNELYNTVRFEKDEKLTDELRSHIQYTKMKIAYNAGRDDIVKDFVKNSCLMQYLDEVGDSRDKLITFCHYAEALVAYHKFYGGDDK</sequence>
<keyword evidence="9" id="KW-1185">Reference proteome</keyword>
<evidence type="ECO:0000256" key="6">
    <source>
        <dbReference type="ARBA" id="ARBA00031723"/>
    </source>
</evidence>
<dbReference type="InterPro" id="IPR010149">
    <property type="entry name" value="CRISPR-assoc_prot_Csm2_III-A"/>
</dbReference>
<evidence type="ECO:0000256" key="3">
    <source>
        <dbReference type="ARBA" id="ARBA00016118"/>
    </source>
</evidence>